<dbReference type="GeneID" id="94824424"/>
<dbReference type="InterPro" id="IPR000409">
    <property type="entry name" value="BEACH_dom"/>
</dbReference>
<evidence type="ECO:0000313" key="2">
    <source>
        <dbReference type="EMBL" id="OHT17565.1"/>
    </source>
</evidence>
<dbReference type="CDD" id="cd06071">
    <property type="entry name" value="Beach"/>
    <property type="match status" value="1"/>
</dbReference>
<reference evidence="2" key="1">
    <citation type="submission" date="2016-10" db="EMBL/GenBank/DDBJ databases">
        <authorList>
            <person name="Benchimol M."/>
            <person name="Almeida L.G."/>
            <person name="Vasconcelos A.T."/>
            <person name="Perreira-Neves A."/>
            <person name="Rosa I.A."/>
            <person name="Tasca T."/>
            <person name="Bogo M.R."/>
            <person name="de Souza W."/>
        </authorList>
    </citation>
    <scope>NUCLEOTIDE SEQUENCE [LARGE SCALE GENOMIC DNA]</scope>
    <source>
        <strain evidence="2">K</strain>
    </source>
</reference>
<evidence type="ECO:0000259" key="1">
    <source>
        <dbReference type="PROSITE" id="PS50197"/>
    </source>
</evidence>
<dbReference type="EMBL" id="MLAK01000001">
    <property type="protein sequence ID" value="OHT17565.1"/>
    <property type="molecule type" value="Genomic_DNA"/>
</dbReference>
<name>A0A1J4L6J6_9EUKA</name>
<protein>
    <recommendedName>
        <fullName evidence="1">BEACH domain-containing protein</fullName>
    </recommendedName>
</protein>
<dbReference type="InterPro" id="IPR036372">
    <property type="entry name" value="BEACH_dom_sf"/>
</dbReference>
<comment type="caution">
    <text evidence="2">The sequence shown here is derived from an EMBL/GenBank/DDBJ whole genome shotgun (WGS) entry which is preliminary data.</text>
</comment>
<dbReference type="RefSeq" id="XP_068370701.1">
    <property type="nucleotide sequence ID" value="XM_068489720.1"/>
</dbReference>
<dbReference type="Gene3D" id="1.10.1540.10">
    <property type="entry name" value="BEACH domain"/>
    <property type="match status" value="1"/>
</dbReference>
<dbReference type="SUPFAM" id="SSF81837">
    <property type="entry name" value="BEACH domain"/>
    <property type="match status" value="1"/>
</dbReference>
<gene>
    <name evidence="2" type="ORF">TRFO_00805</name>
</gene>
<dbReference type="PROSITE" id="PS50197">
    <property type="entry name" value="BEACH"/>
    <property type="match status" value="1"/>
</dbReference>
<dbReference type="SMART" id="SM01026">
    <property type="entry name" value="Beach"/>
    <property type="match status" value="1"/>
</dbReference>
<dbReference type="PANTHER" id="PTHR13743">
    <property type="entry name" value="BEIGE/BEACH-RELATED"/>
    <property type="match status" value="1"/>
</dbReference>
<dbReference type="InterPro" id="IPR050865">
    <property type="entry name" value="BEACH_Domain"/>
</dbReference>
<sequence>MSSPTEKHDERFNFNIDDYLDIGEHDDRSQHIKEKLSNLVKSISIFLNQTETTVDEIEKSKIKICAKWLPLHLSELDDMEFAIILKFLKTLIVLFNKIPKSGFYVNYVDFMIHKNIQQENHHNLESIQLFFSQPKFCSEFLKKENLILLIDELLRPESVDLLIQLNSIIFTETFIYAISRSDISVIVSIFDKYFHVKDIQMPTLRSLVVFHLEILKQTFILNPWMFETIITTDFYKNLRTFSMNFNGEIIWELYSTILFADSFISYHILNELNKLYLSESLSDKDKLLILENLCMNIKKFERSFEEFECSKWFIPLVMTDIQCFVSFTRIVLFAGTIEPEFSTNSIKCVIDAIQPPKKKCVLYDNAFDWLSEMLEIHGMERDLFGDDYFIEKLFNLPSLEDVKDYFLSFPIFPFLVNAIIAKIRSPWIDSLTVKRVIELEPLNDVNINRNFLIINFSRGVLSYFLENLNSKNLFEILLDILPITGKDFYHFFISIDGFQIIEKRMDPEYLIGFINLLLHVSNCNNFFDEWILDLANKDKEKIQNFNHQLIHKLILPENKNDPIIFPSLIHVCDPNFDTDSEYNLYLLGRYSIPVCMELRINVMKTPVFPKIAQRFLPKKQLFYLLKNDIDLLSKIIQTQKENQYAFFEFFPNHINFIELSQPAVAVVLNMKFDSTSENEVYNPFPFLSFNSIELLFQHNKLYISNVSKPIAKIQPNSWVQIVLNTTRIMQRVDVIINGEHSCFIKGNLKLDYIGSNNIPPSVHYYVSRKIYSSMSSLSTDVFSSYNGNSLYETLTIINKNHSQCYFVPYLPITKTLKNSIESIFGLFDRSKDENYLKQLINIISFIPRFLDQSEYLNFFQRFLYSIDMKAEECLSDYLNGYLKAICNLPTITQRTNFLCPLLFDLYLFMKIKSEVFTDFLLSCLIPSVSVNDNFDYVELEAKGFFQFSLHILSQREDMHDHIMILFSVICSKFTSILPIKDIAVYSNMWKFGESEIENIIESFLTTNNVQKRMVDLVIGCEISQHKYYFSEQDLLILSMVADENTALALFSRILHDTTSTFIIQNLPILCKISQRFAENDSVFYLLVMLISGQTIEKIKLNTTTKLQIKNINYLPILLMFSLAIGCKLEPNEYSKFVFQILQKLFSDQYYLLMDNRIFPYFIEFISCHSIFLDDYVPDCPDNKNVYLYNKIKEPLAKKLSMTANVPSHFITFVIRLLADMLVSFSSNHSQFKKLLTYAAVNIPPKLLKQILIFTLQIDFKLNDMASIRVLDFVLRYSLYNNPQEFYYNDIVTLAVTFCSTVARITEILPYLIESFLLMNEQTIDLIFSTIIQSMNELFKDKKNYAIYLVYQIFQKYKNGFDNKVIKFLNEFEPYVRSLLVSNDQTEFVQILMNSENFIEIKLNENVKYSPIDTNQFTQFEQEMTPTTKHIEQFISQIFALASKSAEKCSICMKSYLTKVNKYFRMNEQRFCEANHKYGLHDLSNPISENLFNKENIKSYRLLPFTDLPNICPSVIAPSPFPIIYQNEQITYHENKDSTNDIDTNYSQDEENKCRSNCFLQIKPSYSLNNRIPIYYPKDMYLFSHIYGNYSILEHFRDTFPDYLSKHEILFVKKDIRVSAILFEYSNCYKILMNSRLKANEIELLINESPTLIESFLLNDFGEYSMFCGHFILCFHESEIKIVKPYVYASLKNTYEIFTLQKGSFIIHFRKHVNIFTPNYHVNLSELTAQWIHQKISNFDYLMQINIMGNRSFNDLSAYPIVPRVLMNLSADNIDNIESILNFRDLSKPLQVIAAGDETQAIEFRFNNQKFHFSENISNPLYVSSSLVRISPFCRIYWEINNGWDAGSRYFLSIPQTFSIGKRTTYEFLPEAYSFPESLINLNNFKLPNGQPYDLSFPVWASNAFLFIEKHRHALESNEVRKRLPKWLDLLFGVKRQGKLAIESMNVFNSLSYGDIEIDNNRTNKINNGSCHDFSDQSPQYEWIISCGQVPFQVFKEEHFNNEKKNIPSSKKITRALSAQLPHVFSFIPKRANSIDATANENFDLPSIDEGNSDINLTNVDFHEYYTELYGSDAFEIENMNFTFQNQQIYMEKMQFVRHIDYDMNYTAITSIFGSVTIYKINGNNLNNNIQNNLNNTNNSNISNNLNVPNSPNKGNNYNSNQINNYNYNYSFNNTNNLSIRYIHSLERENAKFSRILCSQMICITVCKNDVVIWSIASGAVINVLDIEDVRDLFIDSDSNSIFFVSSALQKVVHVTLCGSFIREFHFKNHKPTCINCLSHGFSIYDKDFLIGCSDGFVCSLQIDFYECEFSLIKEKRVSDLSISKIEIQDKKITVNELVHNFAARNSI</sequence>
<proteinExistence type="predicted"/>
<dbReference type="OrthoDB" id="10255339at2759"/>
<accession>A0A1J4L6J6</accession>
<keyword evidence="3" id="KW-1185">Reference proteome</keyword>
<organism evidence="2 3">
    <name type="scientific">Tritrichomonas foetus</name>
    <dbReference type="NCBI Taxonomy" id="1144522"/>
    <lineage>
        <taxon>Eukaryota</taxon>
        <taxon>Metamonada</taxon>
        <taxon>Parabasalia</taxon>
        <taxon>Tritrichomonadida</taxon>
        <taxon>Tritrichomonadidae</taxon>
        <taxon>Tritrichomonas</taxon>
    </lineage>
</organism>
<dbReference type="Proteomes" id="UP000179807">
    <property type="component" value="Unassembled WGS sequence"/>
</dbReference>
<dbReference type="PANTHER" id="PTHR13743:SF112">
    <property type="entry name" value="BEACH DOMAIN-CONTAINING PROTEIN"/>
    <property type="match status" value="1"/>
</dbReference>
<dbReference type="VEuPathDB" id="TrichDB:TRFO_00805"/>
<evidence type="ECO:0000313" key="3">
    <source>
        <dbReference type="Proteomes" id="UP000179807"/>
    </source>
</evidence>
<feature type="domain" description="BEACH" evidence="1">
    <location>
        <begin position="1715"/>
        <end position="2001"/>
    </location>
</feature>
<dbReference type="Pfam" id="PF02138">
    <property type="entry name" value="Beach"/>
    <property type="match status" value="1"/>
</dbReference>